<dbReference type="PANTHER" id="PTHR11088:SF60">
    <property type="entry name" value="TRNA DIMETHYLALLYLTRANSFERASE"/>
    <property type="match status" value="1"/>
</dbReference>
<evidence type="ECO:0000256" key="13">
    <source>
        <dbReference type="RuleBase" id="RU003785"/>
    </source>
</evidence>
<evidence type="ECO:0000256" key="9">
    <source>
        <dbReference type="ARBA" id="ARBA00049563"/>
    </source>
</evidence>
<keyword evidence="4 10" id="KW-0808">Transferase</keyword>
<reference evidence="14" key="1">
    <citation type="submission" date="2020-10" db="EMBL/GenBank/DDBJ databases">
        <authorList>
            <person name="Gilroy R."/>
        </authorList>
    </citation>
    <scope>NUCLEOTIDE SEQUENCE</scope>
    <source>
        <strain evidence="14">ChiW16-3235</strain>
    </source>
</reference>
<accession>A0A9D1J9A2</accession>
<evidence type="ECO:0000256" key="3">
    <source>
        <dbReference type="ARBA" id="ARBA00005842"/>
    </source>
</evidence>
<evidence type="ECO:0000256" key="11">
    <source>
        <dbReference type="RuleBase" id="RU003783"/>
    </source>
</evidence>
<dbReference type="EMBL" id="DVHK01000079">
    <property type="protein sequence ID" value="HIR67146.1"/>
    <property type="molecule type" value="Genomic_DNA"/>
</dbReference>
<gene>
    <name evidence="10 14" type="primary">miaA</name>
    <name evidence="14" type="ORF">IAB94_03740</name>
</gene>
<comment type="caution">
    <text evidence="14">The sequence shown here is derived from an EMBL/GenBank/DDBJ whole genome shotgun (WGS) entry which is preliminary data.</text>
</comment>
<keyword evidence="5 10" id="KW-0819">tRNA processing</keyword>
<feature type="site" description="Interaction with substrate tRNA" evidence="10">
    <location>
        <position position="100"/>
    </location>
</feature>
<evidence type="ECO:0000256" key="4">
    <source>
        <dbReference type="ARBA" id="ARBA00022679"/>
    </source>
</evidence>
<comment type="caution">
    <text evidence="10">Lacks conserved residue(s) required for the propagation of feature annotation.</text>
</comment>
<keyword evidence="6 10" id="KW-0547">Nucleotide-binding</keyword>
<evidence type="ECO:0000313" key="15">
    <source>
        <dbReference type="Proteomes" id="UP000823913"/>
    </source>
</evidence>
<dbReference type="GO" id="GO:0052381">
    <property type="term" value="F:tRNA dimethylallyltransferase activity"/>
    <property type="evidence" value="ECO:0007669"/>
    <property type="project" value="UniProtKB-UniRule"/>
</dbReference>
<evidence type="ECO:0000313" key="14">
    <source>
        <dbReference type="EMBL" id="HIR67146.1"/>
    </source>
</evidence>
<dbReference type="FunFam" id="1.10.20.140:FF:000001">
    <property type="entry name" value="tRNA dimethylallyltransferase"/>
    <property type="match status" value="1"/>
</dbReference>
<comment type="similarity">
    <text evidence="3 10 13">Belongs to the IPP transferase family.</text>
</comment>
<comment type="function">
    <text evidence="2 10 12">Catalyzes the transfer of a dimethylallyl group onto the adenine at position 37 in tRNAs that read codons beginning with uridine, leading to the formation of N6-(dimethylallyl)adenosine (i(6)A).</text>
</comment>
<comment type="subunit">
    <text evidence="10">Monomer.</text>
</comment>
<keyword evidence="8 10" id="KW-0460">Magnesium</keyword>
<dbReference type="GO" id="GO:0006400">
    <property type="term" value="P:tRNA modification"/>
    <property type="evidence" value="ECO:0007669"/>
    <property type="project" value="TreeGrafter"/>
</dbReference>
<dbReference type="Proteomes" id="UP000823913">
    <property type="component" value="Unassembled WGS sequence"/>
</dbReference>
<dbReference type="InterPro" id="IPR027417">
    <property type="entry name" value="P-loop_NTPase"/>
</dbReference>
<feature type="binding site" evidence="10">
    <location>
        <begin position="9"/>
        <end position="16"/>
    </location>
    <ligand>
        <name>ATP</name>
        <dbReference type="ChEBI" id="CHEBI:30616"/>
    </ligand>
</feature>
<evidence type="ECO:0000256" key="2">
    <source>
        <dbReference type="ARBA" id="ARBA00003213"/>
    </source>
</evidence>
<feature type="region of interest" description="Interaction with substrate tRNA" evidence="10">
    <location>
        <begin position="34"/>
        <end position="37"/>
    </location>
</feature>
<dbReference type="InterPro" id="IPR039657">
    <property type="entry name" value="Dimethylallyltransferase"/>
</dbReference>
<dbReference type="NCBIfam" id="TIGR00174">
    <property type="entry name" value="miaA"/>
    <property type="match status" value="1"/>
</dbReference>
<dbReference type="GO" id="GO:0005524">
    <property type="term" value="F:ATP binding"/>
    <property type="evidence" value="ECO:0007669"/>
    <property type="project" value="UniProtKB-UniRule"/>
</dbReference>
<dbReference type="EC" id="2.5.1.75" evidence="10"/>
<dbReference type="InterPro" id="IPR018022">
    <property type="entry name" value="IPT"/>
</dbReference>
<comment type="catalytic activity">
    <reaction evidence="9 10 11">
        <text>adenosine(37) in tRNA + dimethylallyl diphosphate = N(6)-dimethylallyladenosine(37) in tRNA + diphosphate</text>
        <dbReference type="Rhea" id="RHEA:26482"/>
        <dbReference type="Rhea" id="RHEA-COMP:10162"/>
        <dbReference type="Rhea" id="RHEA-COMP:10375"/>
        <dbReference type="ChEBI" id="CHEBI:33019"/>
        <dbReference type="ChEBI" id="CHEBI:57623"/>
        <dbReference type="ChEBI" id="CHEBI:74411"/>
        <dbReference type="ChEBI" id="CHEBI:74415"/>
        <dbReference type="EC" id="2.5.1.75"/>
    </reaction>
</comment>
<evidence type="ECO:0000256" key="10">
    <source>
        <dbReference type="HAMAP-Rule" id="MF_00185"/>
    </source>
</evidence>
<comment type="cofactor">
    <cofactor evidence="1 10">
        <name>Mg(2+)</name>
        <dbReference type="ChEBI" id="CHEBI:18420"/>
    </cofactor>
</comment>
<proteinExistence type="inferred from homology"/>
<evidence type="ECO:0000256" key="5">
    <source>
        <dbReference type="ARBA" id="ARBA00022694"/>
    </source>
</evidence>
<feature type="binding site" evidence="10">
    <location>
        <begin position="11"/>
        <end position="16"/>
    </location>
    <ligand>
        <name>substrate</name>
    </ligand>
</feature>
<dbReference type="AlphaFoldDB" id="A0A9D1J9A2"/>
<name>A0A9D1J9A2_9FIRM</name>
<evidence type="ECO:0000256" key="8">
    <source>
        <dbReference type="ARBA" id="ARBA00022842"/>
    </source>
</evidence>
<organism evidence="14 15">
    <name type="scientific">Candidatus Coproplasma avicola</name>
    <dbReference type="NCBI Taxonomy" id="2840744"/>
    <lineage>
        <taxon>Bacteria</taxon>
        <taxon>Bacillati</taxon>
        <taxon>Bacillota</taxon>
        <taxon>Clostridia</taxon>
        <taxon>Eubacteriales</taxon>
        <taxon>Candidatus Coproplasma</taxon>
    </lineage>
</organism>
<evidence type="ECO:0000256" key="6">
    <source>
        <dbReference type="ARBA" id="ARBA00022741"/>
    </source>
</evidence>
<feature type="site" description="Interaction with substrate tRNA" evidence="10">
    <location>
        <position position="123"/>
    </location>
</feature>
<dbReference type="SUPFAM" id="SSF52540">
    <property type="entry name" value="P-loop containing nucleoside triphosphate hydrolases"/>
    <property type="match status" value="1"/>
</dbReference>
<sequence length="300" mass="33850">MKNVLVICGATATGKTALAVKCAKLLNTEVISADSQLIYKGLNIGTAKPTKEEMGGVVHHMIDVVDPKESFSVSDFRDRALPIVRSLTDGGKVAVICGGTGFYINSLLFDFSYGQAKGDEEVRRRYDEILRENGKDYLHKMLESIDEQSARAIHPNDTKRVIRALEIFEVSGKKKSQLSDGKTPLFNYAAVAVDFPRDELYARIDERVDEMFEKGLVDEVRSLFDCGVDEHCQSMQAIGYKEVIECLKNGCSQSTMRDIIKRNTRHYAKRQITFFKKLPNILWIDRQQAQTEKIVELLND</sequence>
<keyword evidence="7 10" id="KW-0067">ATP-binding</keyword>
<reference evidence="14" key="2">
    <citation type="journal article" date="2021" name="PeerJ">
        <title>Extensive microbial diversity within the chicken gut microbiome revealed by metagenomics and culture.</title>
        <authorList>
            <person name="Gilroy R."/>
            <person name="Ravi A."/>
            <person name="Getino M."/>
            <person name="Pursley I."/>
            <person name="Horton D.L."/>
            <person name="Alikhan N.F."/>
            <person name="Baker D."/>
            <person name="Gharbi K."/>
            <person name="Hall N."/>
            <person name="Watson M."/>
            <person name="Adriaenssens E.M."/>
            <person name="Foster-Nyarko E."/>
            <person name="Jarju S."/>
            <person name="Secka A."/>
            <person name="Antonio M."/>
            <person name="Oren A."/>
            <person name="Chaudhuri R.R."/>
            <person name="La Ragione R."/>
            <person name="Hildebrand F."/>
            <person name="Pallen M.J."/>
        </authorList>
    </citation>
    <scope>NUCLEOTIDE SEQUENCE</scope>
    <source>
        <strain evidence="14">ChiW16-3235</strain>
    </source>
</reference>
<dbReference type="PANTHER" id="PTHR11088">
    <property type="entry name" value="TRNA DIMETHYLALLYLTRANSFERASE"/>
    <property type="match status" value="1"/>
</dbReference>
<dbReference type="Gene3D" id="3.40.50.300">
    <property type="entry name" value="P-loop containing nucleotide triphosphate hydrolases"/>
    <property type="match status" value="1"/>
</dbReference>
<dbReference type="HAMAP" id="MF_00185">
    <property type="entry name" value="IPP_trans"/>
    <property type="match status" value="1"/>
</dbReference>
<evidence type="ECO:0000256" key="12">
    <source>
        <dbReference type="RuleBase" id="RU003784"/>
    </source>
</evidence>
<protein>
    <recommendedName>
        <fullName evidence="10">tRNA dimethylallyltransferase</fullName>
        <ecNumber evidence="10">2.5.1.75</ecNumber>
    </recommendedName>
    <alternativeName>
        <fullName evidence="10">Dimethylallyl diphosphate:tRNA dimethylallyltransferase</fullName>
        <shortName evidence="10">DMAPP:tRNA dimethylallyltransferase</shortName>
        <shortName evidence="10">DMATase</shortName>
    </alternativeName>
    <alternativeName>
        <fullName evidence="10">Isopentenyl-diphosphate:tRNA isopentenyltransferase</fullName>
        <shortName evidence="10">IPP transferase</shortName>
        <shortName evidence="10">IPPT</shortName>
        <shortName evidence="10">IPTase</shortName>
    </alternativeName>
</protein>
<evidence type="ECO:0000256" key="1">
    <source>
        <dbReference type="ARBA" id="ARBA00001946"/>
    </source>
</evidence>
<dbReference type="Gene3D" id="1.10.20.140">
    <property type="match status" value="1"/>
</dbReference>
<dbReference type="Pfam" id="PF01715">
    <property type="entry name" value="IPPT"/>
    <property type="match status" value="1"/>
</dbReference>
<evidence type="ECO:0000256" key="7">
    <source>
        <dbReference type="ARBA" id="ARBA00022840"/>
    </source>
</evidence>